<keyword evidence="2" id="KW-0648">Protein biosynthesis</keyword>
<protein>
    <submittedName>
        <fullName evidence="2">Elongation factor</fullName>
    </submittedName>
</protein>
<accession>A0A9W5TED5</accession>
<proteinExistence type="predicted"/>
<dbReference type="Proteomes" id="UP001057455">
    <property type="component" value="Unassembled WGS sequence"/>
</dbReference>
<dbReference type="InterPro" id="IPR012340">
    <property type="entry name" value="NA-bd_OB-fold"/>
</dbReference>
<evidence type="ECO:0000313" key="3">
    <source>
        <dbReference type="Proteomes" id="UP001057455"/>
    </source>
</evidence>
<dbReference type="Pfam" id="PF01132">
    <property type="entry name" value="EFP"/>
    <property type="match status" value="1"/>
</dbReference>
<feature type="domain" description="Translation elongation factor P/YeiP central" evidence="1">
    <location>
        <begin position="20"/>
        <end position="73"/>
    </location>
</feature>
<dbReference type="Gene3D" id="2.40.50.140">
    <property type="entry name" value="Nucleic acid-binding proteins"/>
    <property type="match status" value="1"/>
</dbReference>
<dbReference type="InterPro" id="IPR001059">
    <property type="entry name" value="Transl_elong_P/YeiP_cen"/>
</dbReference>
<gene>
    <name evidence="2" type="ORF">BaOVIS_029970</name>
</gene>
<dbReference type="AlphaFoldDB" id="A0A9W5TED5"/>
<dbReference type="OrthoDB" id="10259892at2759"/>
<dbReference type="EMBL" id="BLIY01000023">
    <property type="protein sequence ID" value="GFE55593.1"/>
    <property type="molecule type" value="Genomic_DNA"/>
</dbReference>
<keyword evidence="3" id="KW-1185">Reference proteome</keyword>
<sequence>MTLNLPIGAKVDKVELEKHSALVQYLDEDARELVVSDQNFEEKRIPSSIIGDGVKLLEAGDELQLFYHNETIVKISLPNTINSRLKKK</sequence>
<dbReference type="GO" id="GO:0003746">
    <property type="term" value="F:translation elongation factor activity"/>
    <property type="evidence" value="ECO:0007669"/>
    <property type="project" value="UniProtKB-KW"/>
</dbReference>
<evidence type="ECO:0000313" key="2">
    <source>
        <dbReference type="EMBL" id="GFE55593.1"/>
    </source>
</evidence>
<evidence type="ECO:0000259" key="1">
    <source>
        <dbReference type="SMART" id="SM01185"/>
    </source>
</evidence>
<dbReference type="SMART" id="SM01185">
    <property type="entry name" value="EFP"/>
    <property type="match status" value="1"/>
</dbReference>
<name>A0A9W5TED5_BABOV</name>
<reference evidence="2" key="1">
    <citation type="submission" date="2019-12" db="EMBL/GenBank/DDBJ databases">
        <title>Genome sequence of Babesia ovis.</title>
        <authorList>
            <person name="Yamagishi J."/>
            <person name="Sevinc F."/>
            <person name="Xuan X."/>
        </authorList>
    </citation>
    <scope>NUCLEOTIDE SEQUENCE</scope>
    <source>
        <strain evidence="2">Selcuk</strain>
    </source>
</reference>
<keyword evidence="2" id="KW-0251">Elongation factor</keyword>
<organism evidence="2 3">
    <name type="scientific">Babesia ovis</name>
    <dbReference type="NCBI Taxonomy" id="5869"/>
    <lineage>
        <taxon>Eukaryota</taxon>
        <taxon>Sar</taxon>
        <taxon>Alveolata</taxon>
        <taxon>Apicomplexa</taxon>
        <taxon>Aconoidasida</taxon>
        <taxon>Piroplasmida</taxon>
        <taxon>Babesiidae</taxon>
        <taxon>Babesia</taxon>
    </lineage>
</organism>
<comment type="caution">
    <text evidence="2">The sequence shown here is derived from an EMBL/GenBank/DDBJ whole genome shotgun (WGS) entry which is preliminary data.</text>
</comment>